<feature type="compositionally biased region" description="Acidic residues" evidence="2">
    <location>
        <begin position="88"/>
        <end position="97"/>
    </location>
</feature>
<feature type="repeat" description="ANK" evidence="1">
    <location>
        <begin position="559"/>
        <end position="593"/>
    </location>
</feature>
<dbReference type="InterPro" id="IPR002110">
    <property type="entry name" value="Ankyrin_rpt"/>
</dbReference>
<name>A0A1B6MS80_9HEMI</name>
<dbReference type="AlphaFoldDB" id="A0A1B6MS80"/>
<dbReference type="EMBL" id="GEBQ01001193">
    <property type="protein sequence ID" value="JAT38784.1"/>
    <property type="molecule type" value="Transcribed_RNA"/>
</dbReference>
<sequence length="674" mass="75455">DSLATAPHRTSHQSPDTTNQLSAAAPPLTCVRTTADLGRFHLSSAIMKEKGQRQQGSEEIDPRTATVCKESSKKHNTINLPRNLSYSDDSDVECSSEDENDQFTQDTTNIHITEHKLATNKLSRQLENISFDENGTLTINEEALKRFSALPLNDKYQKVLEIILVLFGKSSSHIDFKDEDLKARSPFRNKAALQSQHKQTPFDRPDLTVNSHLGTGGNLYVQKLSVNTQPCIIPKTVSNYGVETFPQDDELLKFLDNKIFYQDFLGMIEEMFKNVDQNPEISSKSMDQSLVSPMMTSPVTSPTPDLYDSSYETGSPCSTVGTSPGARTSVSSDSDLELDPAVECRSMPTNIVIVPAQSNNRFTPPLKAEPDVKPLGEVVNFVKMSATQRLYELSKSTTFCEKHFAIQLVKVVLISNAKTVDDRVNGFSKSLLETMKVKPNKANDSDIWKLSLYAHIEFLTAKDRMHEYRSTLLSRDEQLHSLLYIAAVERHEKPLIARYVAESMAKVGYNPLEIYENGNTILHVLANLGDTHKDVLSELLMACSADGRPLLDVSVTNARGQSPLHLAVLSPCQHISTVLLLLKMKANPFQEDRSNKTPLYYHMINTAKQEPRNGRDLEVIRKMIQAQPLYTKETIDPLEELCADSYYPSDLTAVIKREITCCAKEVKAKKIERP</sequence>
<evidence type="ECO:0000313" key="3">
    <source>
        <dbReference type="EMBL" id="JAT38784.1"/>
    </source>
</evidence>
<keyword evidence="1" id="KW-0040">ANK repeat</keyword>
<protein>
    <submittedName>
        <fullName evidence="3">Uncharacterized protein</fullName>
    </submittedName>
</protein>
<feature type="compositionally biased region" description="Polar residues" evidence="2">
    <location>
        <begin position="310"/>
        <end position="333"/>
    </location>
</feature>
<dbReference type="SMART" id="SM00248">
    <property type="entry name" value="ANK"/>
    <property type="match status" value="3"/>
</dbReference>
<evidence type="ECO:0000256" key="2">
    <source>
        <dbReference type="SAM" id="MobiDB-lite"/>
    </source>
</evidence>
<accession>A0A1B6MS80</accession>
<feature type="region of interest" description="Disordered" evidence="2">
    <location>
        <begin position="45"/>
        <end position="97"/>
    </location>
</feature>
<feature type="region of interest" description="Disordered" evidence="2">
    <location>
        <begin position="309"/>
        <end position="335"/>
    </location>
</feature>
<feature type="region of interest" description="Disordered" evidence="2">
    <location>
        <begin position="1"/>
        <end position="25"/>
    </location>
</feature>
<feature type="compositionally biased region" description="Polar residues" evidence="2">
    <location>
        <begin position="12"/>
        <end position="22"/>
    </location>
</feature>
<dbReference type="SUPFAM" id="SSF48403">
    <property type="entry name" value="Ankyrin repeat"/>
    <property type="match status" value="1"/>
</dbReference>
<dbReference type="Pfam" id="PF00023">
    <property type="entry name" value="Ank"/>
    <property type="match status" value="1"/>
</dbReference>
<evidence type="ECO:0000256" key="1">
    <source>
        <dbReference type="PROSITE-ProRule" id="PRU00023"/>
    </source>
</evidence>
<organism evidence="3">
    <name type="scientific">Graphocephala atropunctata</name>
    <dbReference type="NCBI Taxonomy" id="36148"/>
    <lineage>
        <taxon>Eukaryota</taxon>
        <taxon>Metazoa</taxon>
        <taxon>Ecdysozoa</taxon>
        <taxon>Arthropoda</taxon>
        <taxon>Hexapoda</taxon>
        <taxon>Insecta</taxon>
        <taxon>Pterygota</taxon>
        <taxon>Neoptera</taxon>
        <taxon>Paraneoptera</taxon>
        <taxon>Hemiptera</taxon>
        <taxon>Auchenorrhyncha</taxon>
        <taxon>Membracoidea</taxon>
        <taxon>Cicadellidae</taxon>
        <taxon>Cicadellinae</taxon>
        <taxon>Cicadellini</taxon>
        <taxon>Graphocephala</taxon>
    </lineage>
</organism>
<dbReference type="PROSITE" id="PS50088">
    <property type="entry name" value="ANK_REPEAT"/>
    <property type="match status" value="1"/>
</dbReference>
<feature type="non-terminal residue" evidence="3">
    <location>
        <position position="1"/>
    </location>
</feature>
<reference evidence="3" key="1">
    <citation type="submission" date="2015-11" db="EMBL/GenBank/DDBJ databases">
        <title>De novo transcriptome assembly of four potential Pierce s Disease insect vectors from Arizona vineyards.</title>
        <authorList>
            <person name="Tassone E.E."/>
        </authorList>
    </citation>
    <scope>NUCLEOTIDE SEQUENCE</scope>
</reference>
<dbReference type="Gene3D" id="1.25.40.20">
    <property type="entry name" value="Ankyrin repeat-containing domain"/>
    <property type="match status" value="1"/>
</dbReference>
<gene>
    <name evidence="3" type="ORF">g.19347</name>
</gene>
<dbReference type="InterPro" id="IPR036770">
    <property type="entry name" value="Ankyrin_rpt-contain_sf"/>
</dbReference>
<proteinExistence type="predicted"/>